<name>A0A0D3IL34_EMIH1</name>
<dbReference type="RefSeq" id="XP_005764398.1">
    <property type="nucleotide sequence ID" value="XM_005764341.1"/>
</dbReference>
<sequence length="327" mass="35161">MSSRAGHCLRQTARYPALRCARRHAGRRVELPPPPRATPVNRRLSGAAAAAEPAAEPSPPPAVVWEGPKLEQIPRGSFFSFLREYGQWERAAEQPALSCSTTGRTLTFRDLERRVASAAAALAREGFGDILSIHLPNCEQNVIAFLAATELGGTVTPSNPAYTAAELAQQLETARAVAVLSTTSVRETVDAAALQAGVRRVSYVEEPDCFANSLCPDALLPATPIDGARDLVALPFSSGTTGKPKGVMLSHRNLGANVLQSLSHEDLRHDVRAGDRLIGVLPLYHIYGMLILGFSLASRAHLVLLPKFEPLPFLEAMQRHRITGAST</sequence>
<dbReference type="KEGG" id="ehx:EMIHUDRAFT_247679"/>
<evidence type="ECO:0000256" key="1">
    <source>
        <dbReference type="ARBA" id="ARBA00006432"/>
    </source>
</evidence>
<feature type="domain" description="AMP-dependent synthetase/ligase" evidence="4">
    <location>
        <begin position="88"/>
        <end position="323"/>
    </location>
</feature>
<dbReference type="PaxDb" id="2903-EOD11969"/>
<dbReference type="PROSITE" id="PS00455">
    <property type="entry name" value="AMP_BINDING"/>
    <property type="match status" value="1"/>
</dbReference>
<reference evidence="6" key="1">
    <citation type="journal article" date="2013" name="Nature">
        <title>Pan genome of the phytoplankton Emiliania underpins its global distribution.</title>
        <authorList>
            <person name="Read B.A."/>
            <person name="Kegel J."/>
            <person name="Klute M.J."/>
            <person name="Kuo A."/>
            <person name="Lefebvre S.C."/>
            <person name="Maumus F."/>
            <person name="Mayer C."/>
            <person name="Miller J."/>
            <person name="Monier A."/>
            <person name="Salamov A."/>
            <person name="Young J."/>
            <person name="Aguilar M."/>
            <person name="Claverie J.M."/>
            <person name="Frickenhaus S."/>
            <person name="Gonzalez K."/>
            <person name="Herman E.K."/>
            <person name="Lin Y.C."/>
            <person name="Napier J."/>
            <person name="Ogata H."/>
            <person name="Sarno A.F."/>
            <person name="Shmutz J."/>
            <person name="Schroeder D."/>
            <person name="de Vargas C."/>
            <person name="Verret F."/>
            <person name="von Dassow P."/>
            <person name="Valentin K."/>
            <person name="Van de Peer Y."/>
            <person name="Wheeler G."/>
            <person name="Dacks J.B."/>
            <person name="Delwiche C.F."/>
            <person name="Dyhrman S.T."/>
            <person name="Glockner G."/>
            <person name="John U."/>
            <person name="Richards T."/>
            <person name="Worden A.Z."/>
            <person name="Zhang X."/>
            <person name="Grigoriev I.V."/>
            <person name="Allen A.E."/>
            <person name="Bidle K."/>
            <person name="Borodovsky M."/>
            <person name="Bowler C."/>
            <person name="Brownlee C."/>
            <person name="Cock J.M."/>
            <person name="Elias M."/>
            <person name="Gladyshev V.N."/>
            <person name="Groth M."/>
            <person name="Guda C."/>
            <person name="Hadaegh A."/>
            <person name="Iglesias-Rodriguez M.D."/>
            <person name="Jenkins J."/>
            <person name="Jones B.M."/>
            <person name="Lawson T."/>
            <person name="Leese F."/>
            <person name="Lindquist E."/>
            <person name="Lobanov A."/>
            <person name="Lomsadze A."/>
            <person name="Malik S.B."/>
            <person name="Marsh M.E."/>
            <person name="Mackinder L."/>
            <person name="Mock T."/>
            <person name="Mueller-Roeber B."/>
            <person name="Pagarete A."/>
            <person name="Parker M."/>
            <person name="Probert I."/>
            <person name="Quesneville H."/>
            <person name="Raines C."/>
            <person name="Rensing S.A."/>
            <person name="Riano-Pachon D.M."/>
            <person name="Richier S."/>
            <person name="Rokitta S."/>
            <person name="Shiraiwa Y."/>
            <person name="Soanes D.M."/>
            <person name="van der Giezen M."/>
            <person name="Wahlund T.M."/>
            <person name="Williams B."/>
            <person name="Wilson W."/>
            <person name="Wolfe G."/>
            <person name="Wurch L.L."/>
        </authorList>
    </citation>
    <scope>NUCLEOTIDE SEQUENCE</scope>
</reference>
<dbReference type="EnsemblProtists" id="EOD11969">
    <property type="protein sequence ID" value="EOD11969"/>
    <property type="gene ID" value="EMIHUDRAFT_247679"/>
</dbReference>
<dbReference type="GeneID" id="17258116"/>
<feature type="region of interest" description="Disordered" evidence="3">
    <location>
        <begin position="24"/>
        <end position="62"/>
    </location>
</feature>
<dbReference type="Pfam" id="PF00501">
    <property type="entry name" value="AMP-binding"/>
    <property type="match status" value="1"/>
</dbReference>
<evidence type="ECO:0000313" key="6">
    <source>
        <dbReference type="Proteomes" id="UP000013827"/>
    </source>
</evidence>
<evidence type="ECO:0000256" key="2">
    <source>
        <dbReference type="ARBA" id="ARBA00022598"/>
    </source>
</evidence>
<dbReference type="InterPro" id="IPR020845">
    <property type="entry name" value="AMP-binding_CS"/>
</dbReference>
<evidence type="ECO:0000259" key="4">
    <source>
        <dbReference type="Pfam" id="PF00501"/>
    </source>
</evidence>
<dbReference type="AlphaFoldDB" id="A0A0D3IL34"/>
<evidence type="ECO:0000256" key="3">
    <source>
        <dbReference type="SAM" id="MobiDB-lite"/>
    </source>
</evidence>
<dbReference type="GO" id="GO:0016405">
    <property type="term" value="F:CoA-ligase activity"/>
    <property type="evidence" value="ECO:0007669"/>
    <property type="project" value="TreeGrafter"/>
</dbReference>
<dbReference type="PANTHER" id="PTHR24096:SF149">
    <property type="entry name" value="AMP-BINDING DOMAIN-CONTAINING PROTEIN-RELATED"/>
    <property type="match status" value="1"/>
</dbReference>
<dbReference type="InterPro" id="IPR000873">
    <property type="entry name" value="AMP-dep_synth/lig_dom"/>
</dbReference>
<protein>
    <recommendedName>
        <fullName evidence="4">AMP-dependent synthetase/ligase domain-containing protein</fullName>
    </recommendedName>
</protein>
<dbReference type="eggNOG" id="KOG1176">
    <property type="taxonomic scope" value="Eukaryota"/>
</dbReference>
<dbReference type="Proteomes" id="UP000013827">
    <property type="component" value="Unassembled WGS sequence"/>
</dbReference>
<dbReference type="HOGENOM" id="CLU_851086_0_0_1"/>
<evidence type="ECO:0000313" key="5">
    <source>
        <dbReference type="EnsemblProtists" id="EOD11969"/>
    </source>
</evidence>
<dbReference type="PANTHER" id="PTHR24096">
    <property type="entry name" value="LONG-CHAIN-FATTY-ACID--COA LIGASE"/>
    <property type="match status" value="1"/>
</dbReference>
<dbReference type="InterPro" id="IPR042099">
    <property type="entry name" value="ANL_N_sf"/>
</dbReference>
<proteinExistence type="inferred from homology"/>
<dbReference type="STRING" id="2903.R1DTB3"/>
<dbReference type="Gene3D" id="3.40.50.12780">
    <property type="entry name" value="N-terminal domain of ligase-like"/>
    <property type="match status" value="1"/>
</dbReference>
<organism evidence="5 6">
    <name type="scientific">Emiliania huxleyi (strain CCMP1516)</name>
    <dbReference type="NCBI Taxonomy" id="280463"/>
    <lineage>
        <taxon>Eukaryota</taxon>
        <taxon>Haptista</taxon>
        <taxon>Haptophyta</taxon>
        <taxon>Prymnesiophyceae</taxon>
        <taxon>Isochrysidales</taxon>
        <taxon>Noelaerhabdaceae</taxon>
        <taxon>Emiliania</taxon>
    </lineage>
</organism>
<reference evidence="5" key="2">
    <citation type="submission" date="2024-10" db="UniProtKB">
        <authorList>
            <consortium name="EnsemblProtists"/>
        </authorList>
    </citation>
    <scope>IDENTIFICATION</scope>
</reference>
<keyword evidence="2" id="KW-0436">Ligase</keyword>
<comment type="similarity">
    <text evidence="1">Belongs to the ATP-dependent AMP-binding enzyme family.</text>
</comment>
<dbReference type="SUPFAM" id="SSF56801">
    <property type="entry name" value="Acetyl-CoA synthetase-like"/>
    <property type="match status" value="1"/>
</dbReference>
<keyword evidence="6" id="KW-1185">Reference proteome</keyword>
<accession>A0A0D3IL34</accession>